<evidence type="ECO:0000256" key="1">
    <source>
        <dbReference type="SAM" id="MobiDB-lite"/>
    </source>
</evidence>
<accession>A0A1B9GZ73</accession>
<feature type="compositionally biased region" description="Low complexity" evidence="1">
    <location>
        <begin position="37"/>
        <end position="74"/>
    </location>
</feature>
<protein>
    <submittedName>
        <fullName evidence="2">Uncharacterized protein</fullName>
    </submittedName>
</protein>
<feature type="region of interest" description="Disordered" evidence="1">
    <location>
        <begin position="172"/>
        <end position="202"/>
    </location>
</feature>
<feature type="region of interest" description="Disordered" evidence="1">
    <location>
        <begin position="361"/>
        <end position="390"/>
    </location>
</feature>
<reference evidence="2 3" key="1">
    <citation type="submission" date="2013-07" db="EMBL/GenBank/DDBJ databases">
        <title>The Genome Sequence of Cryptococcus heveanensis BCC8398.</title>
        <authorList>
            <consortium name="The Broad Institute Genome Sequencing Platform"/>
            <person name="Cuomo C."/>
            <person name="Litvintseva A."/>
            <person name="Chen Y."/>
            <person name="Heitman J."/>
            <person name="Sun S."/>
            <person name="Springer D."/>
            <person name="Dromer F."/>
            <person name="Young S.K."/>
            <person name="Zeng Q."/>
            <person name="Gargeya S."/>
            <person name="Fitzgerald M."/>
            <person name="Abouelleil A."/>
            <person name="Alvarado L."/>
            <person name="Berlin A.M."/>
            <person name="Chapman S.B."/>
            <person name="Dewar J."/>
            <person name="Goldberg J."/>
            <person name="Griggs A."/>
            <person name="Gujja S."/>
            <person name="Hansen M."/>
            <person name="Howarth C."/>
            <person name="Imamovic A."/>
            <person name="Larimer J."/>
            <person name="McCowan C."/>
            <person name="Murphy C."/>
            <person name="Pearson M."/>
            <person name="Priest M."/>
            <person name="Roberts A."/>
            <person name="Saif S."/>
            <person name="Shea T."/>
            <person name="Sykes S."/>
            <person name="Wortman J."/>
            <person name="Nusbaum C."/>
            <person name="Birren B."/>
        </authorList>
    </citation>
    <scope>NUCLEOTIDE SEQUENCE [LARGE SCALE GENOMIC DNA]</scope>
    <source>
        <strain evidence="2 3">BCC8398</strain>
    </source>
</reference>
<gene>
    <name evidence="2" type="ORF">I316_02187</name>
</gene>
<feature type="region of interest" description="Disordered" evidence="1">
    <location>
        <begin position="19"/>
        <end position="75"/>
    </location>
</feature>
<dbReference type="OrthoDB" id="2573023at2759"/>
<evidence type="ECO:0000313" key="3">
    <source>
        <dbReference type="Proteomes" id="UP000092666"/>
    </source>
</evidence>
<feature type="compositionally biased region" description="Basic and acidic residues" evidence="1">
    <location>
        <begin position="376"/>
        <end position="390"/>
    </location>
</feature>
<sequence>MATIDLPFSPSYTLSFIPHPPASAPAKAPASPRPRLRSCLSPSRSPSITLSSTESYPTPSASRSTSFSSCTSGSGEAWKRTKCVRWQEMNGCAVTSTHDTYSHEEYDRTPLEPPTQAERACVLPERGTRSLSSTRDCFLSDLFDEVDDECEPTHCPDYLASPEEISRDSFFLRTPPPTEACSEDGDCDDAEGQEEAHGQEDKEWEECMERRRMMFARMCPQLNAEGGERHPEFEGYRSISATLVQLLKSVGCEEGEEEREEGEDGEGQEEEVQRDCGFGFTRMNFATTVDHDNDHDLEPDTPSLISSAGSEAECVIVSPTAGCEEDCVGTPAAAIVPVPIHQAQAQTLGVEEVVLAAWAAGAGEGAGAKNGSDAVVGERGRDRDIRPRAL</sequence>
<reference evidence="3" key="2">
    <citation type="submission" date="2013-12" db="EMBL/GenBank/DDBJ databases">
        <title>Evolution of pathogenesis and genome organization in the Tremellales.</title>
        <authorList>
            <person name="Cuomo C."/>
            <person name="Litvintseva A."/>
            <person name="Heitman J."/>
            <person name="Chen Y."/>
            <person name="Sun S."/>
            <person name="Springer D."/>
            <person name="Dromer F."/>
            <person name="Young S."/>
            <person name="Zeng Q."/>
            <person name="Chapman S."/>
            <person name="Gujja S."/>
            <person name="Saif S."/>
            <person name="Birren B."/>
        </authorList>
    </citation>
    <scope>NUCLEOTIDE SEQUENCE [LARGE SCALE GENOMIC DNA]</scope>
    <source>
        <strain evidence="3">BCC8398</strain>
    </source>
</reference>
<feature type="region of interest" description="Disordered" evidence="1">
    <location>
        <begin position="252"/>
        <end position="271"/>
    </location>
</feature>
<organism evidence="2 3">
    <name type="scientific">Kwoniella heveanensis BCC8398</name>
    <dbReference type="NCBI Taxonomy" id="1296120"/>
    <lineage>
        <taxon>Eukaryota</taxon>
        <taxon>Fungi</taxon>
        <taxon>Dikarya</taxon>
        <taxon>Basidiomycota</taxon>
        <taxon>Agaricomycotina</taxon>
        <taxon>Tremellomycetes</taxon>
        <taxon>Tremellales</taxon>
        <taxon>Cryptococcaceae</taxon>
        <taxon>Kwoniella</taxon>
    </lineage>
</organism>
<feature type="compositionally biased region" description="Acidic residues" evidence="1">
    <location>
        <begin position="253"/>
        <end position="271"/>
    </location>
</feature>
<evidence type="ECO:0000313" key="2">
    <source>
        <dbReference type="EMBL" id="OCF36312.1"/>
    </source>
</evidence>
<feature type="compositionally biased region" description="Acidic residues" evidence="1">
    <location>
        <begin position="181"/>
        <end position="193"/>
    </location>
</feature>
<dbReference type="EMBL" id="KI669496">
    <property type="protein sequence ID" value="OCF36312.1"/>
    <property type="molecule type" value="Genomic_DNA"/>
</dbReference>
<proteinExistence type="predicted"/>
<dbReference type="Proteomes" id="UP000092666">
    <property type="component" value="Unassembled WGS sequence"/>
</dbReference>
<keyword evidence="3" id="KW-1185">Reference proteome</keyword>
<name>A0A1B9GZ73_9TREE</name>
<dbReference type="AlphaFoldDB" id="A0A1B9GZ73"/>